<evidence type="ECO:0000256" key="2">
    <source>
        <dbReference type="ARBA" id="ARBA00022857"/>
    </source>
</evidence>
<proteinExistence type="predicted"/>
<sequence>MSCRPASARPYVLLSCATSIDGYIDDASDQRLMLSNEDDLDRVDAVRASCDAILVGAATVRRDDPRLLVRSASRRADRLACGRPASPTKVTLTARGDLDPTARFFTAGDSVRLVYCASGALDKARERVGRVATVVDGGEPVDLEWVLADLSARGVRRLMVEGGGTVHAQFLTAGLADELHLVVAPFFVGDRRAPRFVGEGRFPWNPGRRARLAETRQIGDVVLLRYALSDRCRDA</sequence>
<evidence type="ECO:0000313" key="5">
    <source>
        <dbReference type="EMBL" id="CCH19175.1"/>
    </source>
</evidence>
<dbReference type="EC" id="1.1.1.193" evidence="5"/>
<dbReference type="AlphaFoldDB" id="I0L5S8"/>
<dbReference type="GO" id="GO:0008703">
    <property type="term" value="F:5-amino-6-(5-phosphoribosylamino)uracil reductase activity"/>
    <property type="evidence" value="ECO:0007669"/>
    <property type="project" value="UniProtKB-EC"/>
</dbReference>
<dbReference type="InterPro" id="IPR050765">
    <property type="entry name" value="Riboflavin_Biosynth_HTPR"/>
</dbReference>
<keyword evidence="2" id="KW-0521">NADP</keyword>
<evidence type="ECO:0000256" key="3">
    <source>
        <dbReference type="ARBA" id="ARBA00023002"/>
    </source>
</evidence>
<dbReference type="Proteomes" id="UP000003448">
    <property type="component" value="Unassembled WGS sequence"/>
</dbReference>
<keyword evidence="6" id="KW-1185">Reference proteome</keyword>
<dbReference type="eggNOG" id="COG1985">
    <property type="taxonomic scope" value="Bacteria"/>
</dbReference>
<reference evidence="6" key="1">
    <citation type="journal article" date="2012" name="J. Bacteriol.">
        <title>Genome Sequence of Micromonospora lupini Lupac 08, Isolated from Root Nodules of Lupinus angustifolius.</title>
        <authorList>
            <person name="Alonso-Vega P."/>
            <person name="Normand P."/>
            <person name="Bacigalupe R."/>
            <person name="Pujic P."/>
            <person name="Lajus A."/>
            <person name="Vallenet D."/>
            <person name="Carro L."/>
            <person name="Coll P."/>
            <person name="Trujillo M.E."/>
        </authorList>
    </citation>
    <scope>NUCLEOTIDE SEQUENCE [LARGE SCALE GENOMIC DNA]</scope>
    <source>
        <strain evidence="6">Lupac 08</strain>
    </source>
</reference>
<dbReference type="STRING" id="1150864.MILUP08_44093"/>
<evidence type="ECO:0000259" key="4">
    <source>
        <dbReference type="Pfam" id="PF01872"/>
    </source>
</evidence>
<dbReference type="PANTHER" id="PTHR38011">
    <property type="entry name" value="DIHYDROFOLATE REDUCTASE FAMILY PROTEIN (AFU_ORTHOLOGUE AFUA_8G06820)"/>
    <property type="match status" value="1"/>
</dbReference>
<keyword evidence="3 5" id="KW-0560">Oxidoreductase</keyword>
<dbReference type="GO" id="GO:0009231">
    <property type="term" value="P:riboflavin biosynthetic process"/>
    <property type="evidence" value="ECO:0007669"/>
    <property type="project" value="InterPro"/>
</dbReference>
<gene>
    <name evidence="5" type="ORF">MILUP08_44093</name>
</gene>
<dbReference type="PANTHER" id="PTHR38011:SF7">
    <property type="entry name" value="2,5-DIAMINO-6-RIBOSYLAMINO-4(3H)-PYRIMIDINONE 5'-PHOSPHATE REDUCTASE"/>
    <property type="match status" value="1"/>
</dbReference>
<dbReference type="SUPFAM" id="SSF53597">
    <property type="entry name" value="Dihydrofolate reductase-like"/>
    <property type="match status" value="1"/>
</dbReference>
<protein>
    <submittedName>
        <fullName evidence="5">Putative 5-amino-6-(5-phosphoribosylamino)uracil reductase</fullName>
        <ecNumber evidence="5">1.1.1.193</ecNumber>
    </submittedName>
</protein>
<dbReference type="InterPro" id="IPR024072">
    <property type="entry name" value="DHFR-like_dom_sf"/>
</dbReference>
<dbReference type="Pfam" id="PF01872">
    <property type="entry name" value="RibD_C"/>
    <property type="match status" value="1"/>
</dbReference>
<name>I0L5S8_9ACTN</name>
<feature type="domain" description="Bacterial bifunctional deaminase-reductase C-terminal" evidence="4">
    <location>
        <begin position="10"/>
        <end position="223"/>
    </location>
</feature>
<organism evidence="5 6">
    <name type="scientific">Micromonospora lupini str. Lupac 08</name>
    <dbReference type="NCBI Taxonomy" id="1150864"/>
    <lineage>
        <taxon>Bacteria</taxon>
        <taxon>Bacillati</taxon>
        <taxon>Actinomycetota</taxon>
        <taxon>Actinomycetes</taxon>
        <taxon>Micromonosporales</taxon>
        <taxon>Micromonosporaceae</taxon>
        <taxon>Micromonospora</taxon>
    </lineage>
</organism>
<comment type="caution">
    <text evidence="5">The sequence shown here is derived from an EMBL/GenBank/DDBJ whole genome shotgun (WGS) entry which is preliminary data.</text>
</comment>
<dbReference type="OrthoDB" id="9800865at2"/>
<dbReference type="EMBL" id="CAIE01000032">
    <property type="protein sequence ID" value="CCH19175.1"/>
    <property type="molecule type" value="Genomic_DNA"/>
</dbReference>
<dbReference type="RefSeq" id="WP_007461078.1">
    <property type="nucleotide sequence ID" value="NZ_HF570108.1"/>
</dbReference>
<accession>I0L5S8</accession>
<dbReference type="Gene3D" id="3.40.430.10">
    <property type="entry name" value="Dihydrofolate Reductase, subunit A"/>
    <property type="match status" value="1"/>
</dbReference>
<evidence type="ECO:0000256" key="1">
    <source>
        <dbReference type="ARBA" id="ARBA00005104"/>
    </source>
</evidence>
<evidence type="ECO:0000313" key="6">
    <source>
        <dbReference type="Proteomes" id="UP000003448"/>
    </source>
</evidence>
<dbReference type="InterPro" id="IPR002734">
    <property type="entry name" value="RibDG_C"/>
</dbReference>
<comment type="pathway">
    <text evidence="1">Cofactor biosynthesis; riboflavin biosynthesis.</text>
</comment>